<keyword evidence="3" id="KW-1185">Reference proteome</keyword>
<sequence>MKRKRVSGNWKMKGLATAKRTMERTRTAAEASS</sequence>
<feature type="region of interest" description="Disordered" evidence="1">
    <location>
        <begin position="1"/>
        <end position="33"/>
    </location>
</feature>
<gene>
    <name evidence="2" type="ORF">C7400_109226</name>
</gene>
<organism evidence="2 3">
    <name type="scientific">Paraburkholderia tropica</name>
    <dbReference type="NCBI Taxonomy" id="92647"/>
    <lineage>
        <taxon>Bacteria</taxon>
        <taxon>Pseudomonadati</taxon>
        <taxon>Pseudomonadota</taxon>
        <taxon>Betaproteobacteria</taxon>
        <taxon>Burkholderiales</taxon>
        <taxon>Burkholderiaceae</taxon>
        <taxon>Paraburkholderia</taxon>
    </lineage>
</organism>
<accession>A0ABX5MRT3</accession>
<dbReference type="Proteomes" id="UP000247515">
    <property type="component" value="Unassembled WGS sequence"/>
</dbReference>
<name>A0ABX5MRT3_9BURK</name>
<dbReference type="EMBL" id="QJJV01000009">
    <property type="protein sequence ID" value="PXX15889.1"/>
    <property type="molecule type" value="Genomic_DNA"/>
</dbReference>
<evidence type="ECO:0000313" key="3">
    <source>
        <dbReference type="Proteomes" id="UP000247515"/>
    </source>
</evidence>
<evidence type="ECO:0000313" key="2">
    <source>
        <dbReference type="EMBL" id="PXX15889.1"/>
    </source>
</evidence>
<evidence type="ECO:0000256" key="1">
    <source>
        <dbReference type="SAM" id="MobiDB-lite"/>
    </source>
</evidence>
<proteinExistence type="predicted"/>
<protein>
    <recommendedName>
        <fullName evidence="4">Triose-phosphate isomerase</fullName>
    </recommendedName>
</protein>
<comment type="caution">
    <text evidence="2">The sequence shown here is derived from an EMBL/GenBank/DDBJ whole genome shotgun (WGS) entry which is preliminary data.</text>
</comment>
<evidence type="ECO:0008006" key="4">
    <source>
        <dbReference type="Google" id="ProtNLM"/>
    </source>
</evidence>
<reference evidence="2 3" key="1">
    <citation type="submission" date="2018-05" db="EMBL/GenBank/DDBJ databases">
        <title>Genomic Encyclopedia of Type Strains, Phase IV (KMG-V): Genome sequencing to study the core and pangenomes of soil and plant-associated prokaryotes.</title>
        <authorList>
            <person name="Whitman W."/>
        </authorList>
    </citation>
    <scope>NUCLEOTIDE SEQUENCE [LARGE SCALE GENOMIC DNA]</scope>
    <source>
        <strain evidence="2 3">SIr-6563</strain>
    </source>
</reference>